<feature type="domain" description="HNH endonuclease 5" evidence="2">
    <location>
        <begin position="59"/>
        <end position="100"/>
    </location>
</feature>
<proteinExistence type="predicted"/>
<dbReference type="EMBL" id="JAACJS010000015">
    <property type="protein sequence ID" value="NCI51353.1"/>
    <property type="molecule type" value="Genomic_DNA"/>
</dbReference>
<keyword evidence="4" id="KW-1185">Reference proteome</keyword>
<dbReference type="Proteomes" id="UP000753802">
    <property type="component" value="Unassembled WGS sequence"/>
</dbReference>
<evidence type="ECO:0000259" key="2">
    <source>
        <dbReference type="Pfam" id="PF14279"/>
    </source>
</evidence>
<keyword evidence="3" id="KW-0255">Endonuclease</keyword>
<dbReference type="GO" id="GO:0004519">
    <property type="term" value="F:endonuclease activity"/>
    <property type="evidence" value="ECO:0007669"/>
    <property type="project" value="UniProtKB-KW"/>
</dbReference>
<reference evidence="3 4" key="1">
    <citation type="submission" date="2020-01" db="EMBL/GenBank/DDBJ databases">
        <title>Genome analysis.</title>
        <authorList>
            <person name="Wu S."/>
            <person name="Wang G."/>
        </authorList>
    </citation>
    <scope>NUCLEOTIDE SEQUENCE [LARGE SCALE GENOMIC DNA]</scope>
    <source>
        <strain evidence="3 4">SYL130</strain>
    </source>
</reference>
<dbReference type="InterPro" id="IPR029471">
    <property type="entry name" value="HNH_5"/>
</dbReference>
<comment type="caution">
    <text evidence="3">The sequence shown here is derived from an EMBL/GenBank/DDBJ whole genome shotgun (WGS) entry which is preliminary data.</text>
</comment>
<gene>
    <name evidence="3" type="ORF">GWC95_15600</name>
</gene>
<evidence type="ECO:0000313" key="3">
    <source>
        <dbReference type="EMBL" id="NCI51353.1"/>
    </source>
</evidence>
<protein>
    <submittedName>
        <fullName evidence="3">HNH endonuclease</fullName>
    </submittedName>
</protein>
<evidence type="ECO:0000313" key="4">
    <source>
        <dbReference type="Proteomes" id="UP000753802"/>
    </source>
</evidence>
<keyword evidence="3" id="KW-0378">Hydrolase</keyword>
<dbReference type="Pfam" id="PF14279">
    <property type="entry name" value="HNH_5"/>
    <property type="match status" value="1"/>
</dbReference>
<dbReference type="RefSeq" id="WP_161819638.1">
    <property type="nucleotide sequence ID" value="NZ_JAACJS010000015.1"/>
</dbReference>
<feature type="region of interest" description="Disordered" evidence="1">
    <location>
        <begin position="390"/>
        <end position="412"/>
    </location>
</feature>
<sequence length="412" mass="46833">MQANELLEVGTDPDAVPLHFSKAQALFAQGFFQAYDFQDILFYNPEVVVKHKLKTDRSCRFCQKQMPDVTFKKDAHIYPEFIGNRKLVSDFECDECNSIFSKLENDLNHFLGPVLALQGIQGKKKKGRGRDVSYTAPDNRLKIEPIKLEDGTKGIAVSKADLGDPSITINHSGGETYIEYTKHDYIPLNVYKLLLKMAVCSLPEAEMKNYPSLPAYLLDDSLDEKMNGCQFMTIHRKPFSLGHRAPIGNLFKKRDKNRLLPTHVFVLMFANFVVQIYLPEHLDDIPLIYESGKLPEIAPILPPFFYSRKEADTLAYTSTNYMMNSKDTVEKELERISMQNNPQALAKAHVYNAYTDASVPVENFGETMKLLLFEEQKIISKTQLKELAKKAAQLGPKRKQASENQDETSTTD</sequence>
<accession>A0ABX0A1T5</accession>
<organism evidence="3 4">
    <name type="scientific">Sediminibacterium roseum</name>
    <dbReference type="NCBI Taxonomy" id="1978412"/>
    <lineage>
        <taxon>Bacteria</taxon>
        <taxon>Pseudomonadati</taxon>
        <taxon>Bacteroidota</taxon>
        <taxon>Chitinophagia</taxon>
        <taxon>Chitinophagales</taxon>
        <taxon>Chitinophagaceae</taxon>
        <taxon>Sediminibacterium</taxon>
    </lineage>
</organism>
<keyword evidence="3" id="KW-0540">Nuclease</keyword>
<evidence type="ECO:0000256" key="1">
    <source>
        <dbReference type="SAM" id="MobiDB-lite"/>
    </source>
</evidence>
<name>A0ABX0A1T5_9BACT</name>